<feature type="domain" description="Polysaccharide pyruvyl transferase" evidence="1">
    <location>
        <begin position="15"/>
        <end position="315"/>
    </location>
</feature>
<dbReference type="OrthoDB" id="9799278at2"/>
<organism evidence="2 3">
    <name type="scientific">Parabacteroides johnsonii CL02T12C29</name>
    <dbReference type="NCBI Taxonomy" id="999419"/>
    <lineage>
        <taxon>Bacteria</taxon>
        <taxon>Pseudomonadati</taxon>
        <taxon>Bacteroidota</taxon>
        <taxon>Bacteroidia</taxon>
        <taxon>Bacteroidales</taxon>
        <taxon>Tannerellaceae</taxon>
        <taxon>Parabacteroides</taxon>
    </lineage>
</organism>
<comment type="caution">
    <text evidence="2">The sequence shown here is derived from an EMBL/GenBank/DDBJ whole genome shotgun (WGS) entry which is preliminary data.</text>
</comment>
<evidence type="ECO:0000313" key="2">
    <source>
        <dbReference type="EMBL" id="EKN05762.1"/>
    </source>
</evidence>
<dbReference type="HOGENOM" id="CLU_025617_1_0_10"/>
<dbReference type="EMBL" id="AGZP01000036">
    <property type="protein sequence ID" value="EKN05762.1"/>
    <property type="molecule type" value="Genomic_DNA"/>
</dbReference>
<dbReference type="RefSeq" id="WP_008158718.1">
    <property type="nucleotide sequence ID" value="NZ_JH976469.1"/>
</dbReference>
<reference evidence="2 3" key="1">
    <citation type="submission" date="2012-02" db="EMBL/GenBank/DDBJ databases">
        <title>The Genome Sequence of Parabacteroides johnsonii CL02T12C29.</title>
        <authorList>
            <consortium name="The Broad Institute Genome Sequencing Platform"/>
            <person name="Earl A."/>
            <person name="Ward D."/>
            <person name="Feldgarden M."/>
            <person name="Gevers D."/>
            <person name="Zitomersky N.L."/>
            <person name="Coyne M.J."/>
            <person name="Comstock L.E."/>
            <person name="Young S.K."/>
            <person name="Zeng Q."/>
            <person name="Gargeya S."/>
            <person name="Fitzgerald M."/>
            <person name="Haas B."/>
            <person name="Abouelleil A."/>
            <person name="Alvarado L."/>
            <person name="Arachchi H.M."/>
            <person name="Berlin A."/>
            <person name="Chapman S.B."/>
            <person name="Gearin G."/>
            <person name="Goldberg J."/>
            <person name="Griggs A."/>
            <person name="Gujja S."/>
            <person name="Hansen M."/>
            <person name="Heiman D."/>
            <person name="Howarth C."/>
            <person name="Larimer J."/>
            <person name="Lui A."/>
            <person name="MacDonald P.J.P."/>
            <person name="McCowen C."/>
            <person name="Montmayeur A."/>
            <person name="Murphy C."/>
            <person name="Neiman D."/>
            <person name="Pearson M."/>
            <person name="Priest M."/>
            <person name="Roberts A."/>
            <person name="Saif S."/>
            <person name="Shea T."/>
            <person name="Sisk P."/>
            <person name="Stolte C."/>
            <person name="Sykes S."/>
            <person name="Wortman J."/>
            <person name="Nusbaum C."/>
            <person name="Birren B."/>
        </authorList>
    </citation>
    <scope>NUCLEOTIDE SEQUENCE [LARGE SCALE GENOMIC DNA]</scope>
    <source>
        <strain evidence="2 3">CL02T12C29</strain>
    </source>
</reference>
<dbReference type="Pfam" id="PF04230">
    <property type="entry name" value="PS_pyruv_trans"/>
    <property type="match status" value="1"/>
</dbReference>
<dbReference type="eggNOG" id="COG2327">
    <property type="taxonomic scope" value="Bacteria"/>
</dbReference>
<dbReference type="InterPro" id="IPR007345">
    <property type="entry name" value="Polysacch_pyruvyl_Trfase"/>
</dbReference>
<evidence type="ECO:0000313" key="3">
    <source>
        <dbReference type="Proteomes" id="UP000001218"/>
    </source>
</evidence>
<gene>
    <name evidence="2" type="ORF">HMPREF1077_03743</name>
</gene>
<protein>
    <recommendedName>
        <fullName evidence="1">Polysaccharide pyruvyl transferase domain-containing protein</fullName>
    </recommendedName>
</protein>
<name>K5XYH5_9BACT</name>
<dbReference type="PATRIC" id="fig|999419.3.peg.3827"/>
<dbReference type="AlphaFoldDB" id="K5XYH5"/>
<accession>K5XYH5</accession>
<sequence>MNKKVGIITYHAAHNYGSMLQAYALQQTILRMGFDCEIINFRTKRQREMYTPRFMNERSIKKIIKYILTLGHIKESYQQYRLFEDFLSTRLALTNKEYTILEELEQDNLLKFDYTLSGSDQIWNTFCRDFDWAYFLPFVKTGKRIAYAPSMGRQVSVEVGNLYDNQISSHLKHYDILSARERMTAKKIKEITGYLPEVVVDPTLLHPKNKWKELAGDTPLINKEYIFLYMPWFDQETFDLALKYSDRKQLPVVLTLWPNQSRWDIIRLLRKGVQLHCSTGPLEFLNICKYAKIIIAKSFHAVIFSMIFERPFYAVQGISDDRINDLLRKAGILEKHNLDLNNFETIAQDQIPETVNYECAFQALSTEIEHSFSFLENALK</sequence>
<evidence type="ECO:0000259" key="1">
    <source>
        <dbReference type="Pfam" id="PF04230"/>
    </source>
</evidence>
<dbReference type="Proteomes" id="UP000001218">
    <property type="component" value="Unassembled WGS sequence"/>
</dbReference>
<proteinExistence type="predicted"/>